<sequence length="85" mass="9529">EMLNFCDKARSCTRRSFRIAASMPLTFCGIAAVNVHHLETLLRSIQSSPYTPRMSLWTTVACAPSLLHSSSFSRKSCNTKAEQNY</sequence>
<organism evidence="1 2">
    <name type="scientific">Diploptera punctata</name>
    <name type="common">Pacific beetle cockroach</name>
    <dbReference type="NCBI Taxonomy" id="6984"/>
    <lineage>
        <taxon>Eukaryota</taxon>
        <taxon>Metazoa</taxon>
        <taxon>Ecdysozoa</taxon>
        <taxon>Arthropoda</taxon>
        <taxon>Hexapoda</taxon>
        <taxon>Insecta</taxon>
        <taxon>Pterygota</taxon>
        <taxon>Neoptera</taxon>
        <taxon>Polyneoptera</taxon>
        <taxon>Dictyoptera</taxon>
        <taxon>Blattodea</taxon>
        <taxon>Blaberoidea</taxon>
        <taxon>Blaberidae</taxon>
        <taxon>Diplopterinae</taxon>
        <taxon>Diploptera</taxon>
    </lineage>
</organism>
<reference evidence="1" key="2">
    <citation type="submission" date="2023-05" db="EMBL/GenBank/DDBJ databases">
        <authorList>
            <person name="Fouks B."/>
        </authorList>
    </citation>
    <scope>NUCLEOTIDE SEQUENCE</scope>
    <source>
        <strain evidence="1">Stay&amp;Tobe</strain>
        <tissue evidence="1">Testes</tissue>
    </source>
</reference>
<keyword evidence="2" id="KW-1185">Reference proteome</keyword>
<name>A0AAD7ZJE4_DIPPU</name>
<evidence type="ECO:0000313" key="2">
    <source>
        <dbReference type="Proteomes" id="UP001233999"/>
    </source>
</evidence>
<dbReference type="AlphaFoldDB" id="A0AAD7ZJE4"/>
<evidence type="ECO:0000313" key="1">
    <source>
        <dbReference type="EMBL" id="KAJ9581422.1"/>
    </source>
</evidence>
<protein>
    <submittedName>
        <fullName evidence="1">Uncharacterized protein</fullName>
    </submittedName>
</protein>
<proteinExistence type="predicted"/>
<gene>
    <name evidence="1" type="ORF">L9F63_023403</name>
</gene>
<dbReference type="EMBL" id="JASPKZ010007922">
    <property type="protein sequence ID" value="KAJ9581422.1"/>
    <property type="molecule type" value="Genomic_DNA"/>
</dbReference>
<dbReference type="Proteomes" id="UP001233999">
    <property type="component" value="Unassembled WGS sequence"/>
</dbReference>
<feature type="non-terminal residue" evidence="1">
    <location>
        <position position="1"/>
    </location>
</feature>
<reference evidence="1" key="1">
    <citation type="journal article" date="2023" name="IScience">
        <title>Live-bearing cockroach genome reveals convergent evolutionary mechanisms linked to viviparity in insects and beyond.</title>
        <authorList>
            <person name="Fouks B."/>
            <person name="Harrison M.C."/>
            <person name="Mikhailova A.A."/>
            <person name="Marchal E."/>
            <person name="English S."/>
            <person name="Carruthers M."/>
            <person name="Jennings E.C."/>
            <person name="Chiamaka E.L."/>
            <person name="Frigard R.A."/>
            <person name="Pippel M."/>
            <person name="Attardo G.M."/>
            <person name="Benoit J.B."/>
            <person name="Bornberg-Bauer E."/>
            <person name="Tobe S.S."/>
        </authorList>
    </citation>
    <scope>NUCLEOTIDE SEQUENCE</scope>
    <source>
        <strain evidence="1">Stay&amp;Tobe</strain>
    </source>
</reference>
<feature type="non-terminal residue" evidence="1">
    <location>
        <position position="85"/>
    </location>
</feature>
<comment type="caution">
    <text evidence="1">The sequence shown here is derived from an EMBL/GenBank/DDBJ whole genome shotgun (WGS) entry which is preliminary data.</text>
</comment>
<accession>A0AAD7ZJE4</accession>